<dbReference type="EMBL" id="JAKMXF010000133">
    <property type="protein sequence ID" value="KAI6656948.1"/>
    <property type="molecule type" value="Genomic_DNA"/>
</dbReference>
<accession>A0AAV7K866</accession>
<dbReference type="SUPFAM" id="SSF143990">
    <property type="entry name" value="YbiA-like"/>
    <property type="match status" value="1"/>
</dbReference>
<evidence type="ECO:0000313" key="3">
    <source>
        <dbReference type="EMBL" id="KAI6656948.1"/>
    </source>
</evidence>
<evidence type="ECO:0000313" key="4">
    <source>
        <dbReference type="Proteomes" id="UP001165289"/>
    </source>
</evidence>
<dbReference type="Proteomes" id="UP001165289">
    <property type="component" value="Unassembled WGS sequence"/>
</dbReference>
<gene>
    <name evidence="3" type="ORF">LOD99_16250</name>
</gene>
<feature type="compositionally biased region" description="Low complexity" evidence="1">
    <location>
        <begin position="883"/>
        <end position="897"/>
    </location>
</feature>
<keyword evidence="4" id="KW-1185">Reference proteome</keyword>
<feature type="region of interest" description="Disordered" evidence="1">
    <location>
        <begin position="359"/>
        <end position="383"/>
    </location>
</feature>
<protein>
    <submittedName>
        <fullName evidence="3">Riboflavin biosynthesis protein PYRR, chloroplastic-like</fullName>
    </submittedName>
</protein>
<evidence type="ECO:0000259" key="2">
    <source>
        <dbReference type="Pfam" id="PF08719"/>
    </source>
</evidence>
<feature type="compositionally biased region" description="Polar residues" evidence="1">
    <location>
        <begin position="813"/>
        <end position="832"/>
    </location>
</feature>
<comment type="caution">
    <text evidence="3">The sequence shown here is derived from an EMBL/GenBank/DDBJ whole genome shotgun (WGS) entry which is preliminary data.</text>
</comment>
<feature type="compositionally biased region" description="Polar residues" evidence="1">
    <location>
        <begin position="903"/>
        <end position="935"/>
    </location>
</feature>
<feature type="domain" description="NADAR" evidence="2">
    <location>
        <begin position="535"/>
        <end position="675"/>
    </location>
</feature>
<dbReference type="Pfam" id="PF08719">
    <property type="entry name" value="NADAR"/>
    <property type="match status" value="1"/>
</dbReference>
<proteinExistence type="predicted"/>
<organism evidence="3 4">
    <name type="scientific">Oopsacas minuta</name>
    <dbReference type="NCBI Taxonomy" id="111878"/>
    <lineage>
        <taxon>Eukaryota</taxon>
        <taxon>Metazoa</taxon>
        <taxon>Porifera</taxon>
        <taxon>Hexactinellida</taxon>
        <taxon>Hexasterophora</taxon>
        <taxon>Lyssacinosida</taxon>
        <taxon>Leucopsacidae</taxon>
        <taxon>Oopsacas</taxon>
    </lineage>
</organism>
<feature type="region of interest" description="Disordered" evidence="1">
    <location>
        <begin position="813"/>
        <end position="833"/>
    </location>
</feature>
<feature type="compositionally biased region" description="Low complexity" evidence="1">
    <location>
        <begin position="858"/>
        <end position="871"/>
    </location>
</feature>
<dbReference type="AlphaFoldDB" id="A0AAV7K866"/>
<reference evidence="3 4" key="1">
    <citation type="journal article" date="2023" name="BMC Biol.">
        <title>The compact genome of the sponge Oopsacas minuta (Hexactinellida) is lacking key metazoan core genes.</title>
        <authorList>
            <person name="Santini S."/>
            <person name="Schenkelaars Q."/>
            <person name="Jourda C."/>
            <person name="Duchesne M."/>
            <person name="Belahbib H."/>
            <person name="Rocher C."/>
            <person name="Selva M."/>
            <person name="Riesgo A."/>
            <person name="Vervoort M."/>
            <person name="Leys S.P."/>
            <person name="Kodjabachian L."/>
            <person name="Le Bivic A."/>
            <person name="Borchiellini C."/>
            <person name="Claverie J.M."/>
            <person name="Renard E."/>
        </authorList>
    </citation>
    <scope>NUCLEOTIDE SEQUENCE [LARGE SCALE GENOMIC DNA]</scope>
    <source>
        <strain evidence="3">SPO-2</strain>
    </source>
</reference>
<dbReference type="InterPro" id="IPR037238">
    <property type="entry name" value="YbiA-like_sf"/>
</dbReference>
<dbReference type="InterPro" id="IPR012816">
    <property type="entry name" value="NADAR"/>
</dbReference>
<feature type="compositionally biased region" description="Polar residues" evidence="1">
    <location>
        <begin position="359"/>
        <end position="381"/>
    </location>
</feature>
<dbReference type="NCBIfam" id="TIGR02464">
    <property type="entry name" value="ribofla_fusion"/>
    <property type="match status" value="1"/>
</dbReference>
<name>A0AAV7K866_9METZ</name>
<sequence>MANKDIIFFSFVSNWVDWVKKQTGYHRDELNFSEGLLRTLYYETDIGSIPRGAVADKYPIPKYKNNHNWNKQIIGCYWCERDRTVVQGICCCKECIYYLHEWCVKRVESFQTRRFCKLPGCDKSPGDKSYVCCSRTHNYEYDNLYKFITRDQLRGLIAKGPSWYNNKQSFNTSSSVIQSTQSTQVNSAINTTIMDLAKEFKLYLIFNTDVGPIPRSYKTSDHLSSQYSNHKNWITDIKGCYYCGNIVTDKYQYFCSYKCYKIFHEWCRRKILVIHGIEFCEYPGCGRFSEQGYSTCDKFHFQRRDTFLQTDEAWKLIQKGPHWYDTSHTNTGSVSTGKVATHTRTDKKLNIQSTINIHSSSESDGKNLSLNSTNSPKYSQTESKRVANSYPDYLVLSQTITEWLYKKSDIGPIPRALINFPQVAEWNISTASNWNACIPTCYWCCADNQSYQHITCSDKCFFLFNEWCHKKYNKSTYRNICKICGDKLYYKKDCCFGSHTTKYNSYSKYTYLLSGSDYALGPRWYSDTQICYIDFYNREDPFYEFTNFFPCLRLKIDDKEWKTTEHYFQSQKFVGTPHVEYVRRLDSSREAFQYTRLPEVQKWIRPDWSKIKENVMLKALEAKFNQNEELAHLLIRTGDIKLYEHTHNDKFWGDGGDRKGENRLGKLLMQVRFDLHNRCPFLPSRLEHILANRHIPISNTPNIPTTNLATKNTYPIQTTSSSVNSANNSFQTGIPEMNTSQRTNDVIYSNISHFGKRDTIQSGITSQDKSGMISTNDFGSIVNPRKSNPLTDSGSACGTIPLEQLVITHQPTSETQLHKNTSSNNLMDNNHSGCDPTPALINLNTGSYNNNNISSISSSTHLSNTSHSTSIKDYPASNSRNIPSTPSSHPYSTSHCTSRIHDSTNTISASQTKSNGTPTLPVNTSSHPDPSSNKKNIIGKDNLTLTHV</sequence>
<evidence type="ECO:0000256" key="1">
    <source>
        <dbReference type="SAM" id="MobiDB-lite"/>
    </source>
</evidence>
<dbReference type="Gene3D" id="1.10.357.40">
    <property type="entry name" value="YbiA-like"/>
    <property type="match status" value="1"/>
</dbReference>
<dbReference type="CDD" id="cd15457">
    <property type="entry name" value="NADAR"/>
    <property type="match status" value="1"/>
</dbReference>
<feature type="region of interest" description="Disordered" evidence="1">
    <location>
        <begin position="858"/>
        <end position="948"/>
    </location>
</feature>